<feature type="domain" description="FYVE-type" evidence="7">
    <location>
        <begin position="38"/>
        <end position="97"/>
    </location>
</feature>
<name>A0A921RJQ2_SORBI</name>
<gene>
    <name evidence="8" type="ORF">BDA96_03G471000</name>
</gene>
<evidence type="ECO:0000256" key="6">
    <source>
        <dbReference type="SAM" id="MobiDB-lite"/>
    </source>
</evidence>
<dbReference type="InterPro" id="IPR013083">
    <property type="entry name" value="Znf_RING/FYVE/PHD"/>
</dbReference>
<organism evidence="8 9">
    <name type="scientific">Sorghum bicolor</name>
    <name type="common">Sorghum</name>
    <name type="synonym">Sorghum vulgare</name>
    <dbReference type="NCBI Taxonomy" id="4558"/>
    <lineage>
        <taxon>Eukaryota</taxon>
        <taxon>Viridiplantae</taxon>
        <taxon>Streptophyta</taxon>
        <taxon>Embryophyta</taxon>
        <taxon>Tracheophyta</taxon>
        <taxon>Spermatophyta</taxon>
        <taxon>Magnoliopsida</taxon>
        <taxon>Liliopsida</taxon>
        <taxon>Poales</taxon>
        <taxon>Poaceae</taxon>
        <taxon>PACMAD clade</taxon>
        <taxon>Panicoideae</taxon>
        <taxon>Andropogonodae</taxon>
        <taxon>Andropogoneae</taxon>
        <taxon>Sorghinae</taxon>
        <taxon>Sorghum</taxon>
    </lineage>
</organism>
<feature type="region of interest" description="Disordered" evidence="6">
    <location>
        <begin position="998"/>
        <end position="1019"/>
    </location>
</feature>
<evidence type="ECO:0000313" key="8">
    <source>
        <dbReference type="EMBL" id="KAG0541144.1"/>
    </source>
</evidence>
<reference evidence="8" key="1">
    <citation type="journal article" date="2019" name="BMC Genomics">
        <title>A new reference genome for Sorghum bicolor reveals high levels of sequence similarity between sweet and grain genotypes: implications for the genetics of sugar metabolism.</title>
        <authorList>
            <person name="Cooper E.A."/>
            <person name="Brenton Z.W."/>
            <person name="Flinn B.S."/>
            <person name="Jenkins J."/>
            <person name="Shu S."/>
            <person name="Flowers D."/>
            <person name="Luo F."/>
            <person name="Wang Y."/>
            <person name="Xia P."/>
            <person name="Barry K."/>
            <person name="Daum C."/>
            <person name="Lipzen A."/>
            <person name="Yoshinaga Y."/>
            <person name="Schmutz J."/>
            <person name="Saski C."/>
            <person name="Vermerris W."/>
            <person name="Kresovich S."/>
        </authorList>
    </citation>
    <scope>NUCLEOTIDE SEQUENCE</scope>
</reference>
<feature type="region of interest" description="Disordered" evidence="6">
    <location>
        <begin position="1042"/>
        <end position="1089"/>
    </location>
</feature>
<accession>A0A921RJQ2</accession>
<dbReference type="InterPro" id="IPR000306">
    <property type="entry name" value="Znf_FYVE"/>
</dbReference>
<dbReference type="PANTHER" id="PTHR47553:SF1">
    <property type="entry name" value="RING_FYVE_PHD ZINC FINGER SUPERFAMILY PROTEIN"/>
    <property type="match status" value="1"/>
</dbReference>
<feature type="compositionally biased region" description="Low complexity" evidence="6">
    <location>
        <begin position="1045"/>
        <end position="1067"/>
    </location>
</feature>
<proteinExistence type="predicted"/>
<keyword evidence="5" id="KW-0175">Coiled coil</keyword>
<evidence type="ECO:0000256" key="3">
    <source>
        <dbReference type="ARBA" id="ARBA00022833"/>
    </source>
</evidence>
<dbReference type="SMART" id="SM00028">
    <property type="entry name" value="TPR"/>
    <property type="match status" value="7"/>
</dbReference>
<evidence type="ECO:0000256" key="1">
    <source>
        <dbReference type="ARBA" id="ARBA00022723"/>
    </source>
</evidence>
<dbReference type="SMART" id="SM00064">
    <property type="entry name" value="FYVE"/>
    <property type="match status" value="1"/>
</dbReference>
<dbReference type="Proteomes" id="UP000807115">
    <property type="component" value="Chromosome 3"/>
</dbReference>
<feature type="coiled-coil region" evidence="5">
    <location>
        <begin position="687"/>
        <end position="733"/>
    </location>
</feature>
<dbReference type="Pfam" id="PF01363">
    <property type="entry name" value="FYVE"/>
    <property type="match status" value="1"/>
</dbReference>
<dbReference type="GO" id="GO:0008270">
    <property type="term" value="F:zinc ion binding"/>
    <property type="evidence" value="ECO:0007669"/>
    <property type="project" value="UniProtKB-KW"/>
</dbReference>
<feature type="compositionally biased region" description="Polar residues" evidence="6">
    <location>
        <begin position="945"/>
        <end position="955"/>
    </location>
</feature>
<evidence type="ECO:0000256" key="4">
    <source>
        <dbReference type="PROSITE-ProRule" id="PRU00091"/>
    </source>
</evidence>
<comment type="caution">
    <text evidence="8">The sequence shown here is derived from an EMBL/GenBank/DDBJ whole genome shotgun (WGS) entry which is preliminary data.</text>
</comment>
<dbReference type="InterPro" id="IPR017455">
    <property type="entry name" value="Znf_FYVE-rel"/>
</dbReference>
<reference evidence="8" key="2">
    <citation type="submission" date="2020-10" db="EMBL/GenBank/DDBJ databases">
        <authorList>
            <person name="Cooper E.A."/>
            <person name="Brenton Z.W."/>
            <person name="Flinn B.S."/>
            <person name="Jenkins J."/>
            <person name="Shu S."/>
            <person name="Flowers D."/>
            <person name="Luo F."/>
            <person name="Wang Y."/>
            <person name="Xia P."/>
            <person name="Barry K."/>
            <person name="Daum C."/>
            <person name="Lipzen A."/>
            <person name="Yoshinaga Y."/>
            <person name="Schmutz J."/>
            <person name="Saski C."/>
            <person name="Vermerris W."/>
            <person name="Kresovich S."/>
        </authorList>
    </citation>
    <scope>NUCLEOTIDE SEQUENCE</scope>
</reference>
<keyword evidence="2 4" id="KW-0863">Zinc-finger</keyword>
<feature type="compositionally biased region" description="Basic and acidic residues" evidence="6">
    <location>
        <begin position="839"/>
        <end position="858"/>
    </location>
</feature>
<dbReference type="Gene3D" id="3.30.40.10">
    <property type="entry name" value="Zinc/RING finger domain, C3HC4 (zinc finger)"/>
    <property type="match status" value="1"/>
</dbReference>
<dbReference type="EMBL" id="CM027682">
    <property type="protein sequence ID" value="KAG0541144.1"/>
    <property type="molecule type" value="Genomic_DNA"/>
</dbReference>
<feature type="region of interest" description="Disordered" evidence="6">
    <location>
        <begin position="604"/>
        <end position="627"/>
    </location>
</feature>
<feature type="compositionally biased region" description="Polar residues" evidence="6">
    <location>
        <begin position="800"/>
        <end position="810"/>
    </location>
</feature>
<dbReference type="SUPFAM" id="SSF57903">
    <property type="entry name" value="FYVE/PHD zinc finger"/>
    <property type="match status" value="1"/>
</dbReference>
<evidence type="ECO:0000256" key="5">
    <source>
        <dbReference type="SAM" id="Coils"/>
    </source>
</evidence>
<dbReference type="AlphaFoldDB" id="A0A921RJQ2"/>
<dbReference type="PROSITE" id="PS50178">
    <property type="entry name" value="ZF_FYVE"/>
    <property type="match status" value="1"/>
</dbReference>
<dbReference type="CDD" id="cd00065">
    <property type="entry name" value="FYVE_like_SF"/>
    <property type="match status" value="1"/>
</dbReference>
<dbReference type="PANTHER" id="PTHR47553">
    <property type="entry name" value="MYOSIN-11"/>
    <property type="match status" value="1"/>
</dbReference>
<dbReference type="InterPro" id="IPR019734">
    <property type="entry name" value="TPR_rpt"/>
</dbReference>
<dbReference type="InterPro" id="IPR011011">
    <property type="entry name" value="Znf_FYVE_PHD"/>
</dbReference>
<evidence type="ECO:0000259" key="7">
    <source>
        <dbReference type="PROSITE" id="PS50178"/>
    </source>
</evidence>
<feature type="compositionally biased region" description="Polar residues" evidence="6">
    <location>
        <begin position="820"/>
        <end position="836"/>
    </location>
</feature>
<evidence type="ECO:0000313" key="9">
    <source>
        <dbReference type="Proteomes" id="UP000807115"/>
    </source>
</evidence>
<feature type="coiled-coil region" evidence="5">
    <location>
        <begin position="356"/>
        <end position="386"/>
    </location>
</feature>
<feature type="compositionally biased region" description="Polar residues" evidence="6">
    <location>
        <begin position="924"/>
        <end position="936"/>
    </location>
</feature>
<feature type="region of interest" description="Disordered" evidence="6">
    <location>
        <begin position="924"/>
        <end position="960"/>
    </location>
</feature>
<evidence type="ECO:0000256" key="2">
    <source>
        <dbReference type="ARBA" id="ARBA00022771"/>
    </source>
</evidence>
<feature type="region of interest" description="Disordered" evidence="6">
    <location>
        <begin position="784"/>
        <end position="858"/>
    </location>
</feature>
<protein>
    <recommendedName>
        <fullName evidence="7">FYVE-type domain-containing protein</fullName>
    </recommendedName>
</protein>
<sequence>MHTPSFPFLLLCEIDSNPKIMEKIGLPSMLSVRGATWEVDAPHCQGCSVQFTFFTRKHHCRRCGGVFCNSCTQQRMVLRGQGDSPVRICDPCKKLEEAARCELRYGHKNIAARATTKATTKPEDEILSEILGGDGVQIQVSSKESLNSEFSGIRAISASSSGSSSRRTTANLNMDTDGDEKLSAEAHDFDINNAAAGFTPEELRQQAVEEKKRYKTLKSEGKPDEALRVFKHGKELERQAAALELELRKSRRMATKAPNVAAALSTPTTDSFDEPETKRYLAGKRVKKEKNDLASELRDLGWSDADLRDETKAAPMSVEGELSQLLREVAPKSSEGKKTGGINKSQVNALKRQALLLKREGRLAEAKEELKKAKILEKQLEEQEILGETEDSDDDLAAIIQNMDDDKHDGIWMDDPNIPAFNFEQILGASNDLAIDGHFDVTDDDMNDPDMAAALKSFGWSEEDDKQLEHHEPVSSSNQDVLKEQMLALKKEAVANRRSGNVAEAMTLLKKAKLLEKDMETEEPESKVASPEGQKTMLAEDITFAGTTARPVLAHRSKLAIQRELLALKKKALALRREGKVDESEEELKKGSVLEKQLEEFENASKPVAKETRSFASNPPYKVEPPSLNLADDGYESEVTDNDMQDPALLSMLKNMGWEDVDTDSAKRNDKPLVSSHLVIQKSSKAKVQLQKELLGIKRKALALRREGKNIEAEEELDKAKVLEQQLAAIEESNSSTASQGVTNAGHQIIENKLDVQHVSTIDATVPTSSVTKTMKWDDMLQAHGSEPGISVDTLGDSPSKLQVETTGSKQIHVAKESSDGASSALSRPSYTNSLGSEKGSHSPSELRVRKEPHKTHGDDILTDEILFHKRKAVAFKREGKMAEAREELKLARLLEKRLEGAQQDNMDGDDNFIAPAGGQSIVAQQRASSSIQTDGVASAPPAQASKSTQPQKVMSSRDRLKIQRESLAHKRNALKLRREGKIAEADAAFELAKALESQLEESDNQGSSSGVKSGEPNDAMVEDLLDPQIMSALKSIGWSDMDLSMQSSSTQPPKPPQTSKGQPTQKVEVKPAITVASKPQNERSQLEEQIKVEKQKALNLKRERKQTEALEALRSAKRLEKKLSSLS</sequence>
<keyword evidence="1" id="KW-0479">Metal-binding</keyword>
<keyword evidence="3" id="KW-0862">Zinc</keyword>